<dbReference type="InterPro" id="IPR058624">
    <property type="entry name" value="MdtA-like_HH"/>
</dbReference>
<dbReference type="Pfam" id="PF25917">
    <property type="entry name" value="BSH_RND"/>
    <property type="match status" value="1"/>
</dbReference>
<reference evidence="6 7" key="1">
    <citation type="submission" date="2024-04" db="EMBL/GenBank/DDBJ databases">
        <title>Novel species of the genus Ideonella isolated from streams.</title>
        <authorList>
            <person name="Lu H."/>
        </authorList>
    </citation>
    <scope>NUCLEOTIDE SEQUENCE [LARGE SCALE GENOMIC DNA]</scope>
    <source>
        <strain evidence="6 7">DXS22W</strain>
    </source>
</reference>
<proteinExistence type="inferred from homology"/>
<dbReference type="Pfam" id="PF25975">
    <property type="entry name" value="CzcB_C"/>
    <property type="match status" value="1"/>
</dbReference>
<dbReference type="NCBIfam" id="TIGR01730">
    <property type="entry name" value="RND_mfp"/>
    <property type="match status" value="1"/>
</dbReference>
<protein>
    <submittedName>
        <fullName evidence="6">Efflux RND transporter periplasmic adaptor subunit</fullName>
    </submittedName>
</protein>
<name>A0ABU9CIS4_9BURK</name>
<evidence type="ECO:0000259" key="4">
    <source>
        <dbReference type="Pfam" id="PF25917"/>
    </source>
</evidence>
<comment type="caution">
    <text evidence="6">The sequence shown here is derived from an EMBL/GenBank/DDBJ whole genome shotgun (WGS) entry which is preliminary data.</text>
</comment>
<evidence type="ECO:0000256" key="2">
    <source>
        <dbReference type="SAM" id="SignalP"/>
    </source>
</evidence>
<evidence type="ECO:0000313" key="6">
    <source>
        <dbReference type="EMBL" id="MEK8051746.1"/>
    </source>
</evidence>
<sequence>MGIKHRHSFAAGLTAAALSIAALAAAGLAQAATPVPTVVTRGAAAAGAQSLDGVLQPVRQATLAAQVGGNVVALLVKAGDRVKAGQPVARVDERELQAGVLRSEAGVAQAEAEWRNAKLAAERARELRGQGFVSQAALDQAETTLKGAQAGVAQAQAGRAQASLARGFTTVAAPYDAVVLATHVEAGDLATPGRAIATVYAPGALRAVVQVPASLAAAARGAQQVQVELADGQRVTPVARNLLPGADAVSQTVEWRLDLPAELAAKAGAGQPLLPGQQLRVHFQGAAGVAPAPAADAPLMVPAAAVLRRGELTAVYVAQGPRFVLRAVRTGASRGADGIEILAGVKPGERLAADAVRAGLADATPATPATPTP</sequence>
<feature type="domain" description="Multidrug resistance protein MdtA-like alpha-helical hairpin" evidence="3">
    <location>
        <begin position="104"/>
        <end position="164"/>
    </location>
</feature>
<dbReference type="Gene3D" id="1.10.287.470">
    <property type="entry name" value="Helix hairpin bin"/>
    <property type="match status" value="1"/>
</dbReference>
<evidence type="ECO:0000259" key="3">
    <source>
        <dbReference type="Pfam" id="PF25876"/>
    </source>
</evidence>
<dbReference type="InterPro" id="IPR006143">
    <property type="entry name" value="RND_pump_MFP"/>
</dbReference>
<dbReference type="EMBL" id="JBBUTH010000008">
    <property type="protein sequence ID" value="MEK8051746.1"/>
    <property type="molecule type" value="Genomic_DNA"/>
</dbReference>
<dbReference type="Gene3D" id="2.40.30.170">
    <property type="match status" value="1"/>
</dbReference>
<dbReference type="RefSeq" id="WP_341411444.1">
    <property type="nucleotide sequence ID" value="NZ_JBBUTH010000008.1"/>
</dbReference>
<evidence type="ECO:0000259" key="5">
    <source>
        <dbReference type="Pfam" id="PF25975"/>
    </source>
</evidence>
<dbReference type="Pfam" id="PF25876">
    <property type="entry name" value="HH_MFP_RND"/>
    <property type="match status" value="1"/>
</dbReference>
<dbReference type="SUPFAM" id="SSF111369">
    <property type="entry name" value="HlyD-like secretion proteins"/>
    <property type="match status" value="1"/>
</dbReference>
<feature type="domain" description="Multidrug resistance protein MdtA-like barrel-sandwich hybrid" evidence="4">
    <location>
        <begin position="59"/>
        <end position="198"/>
    </location>
</feature>
<dbReference type="InterPro" id="IPR058649">
    <property type="entry name" value="CzcB_C"/>
</dbReference>
<gene>
    <name evidence="6" type="ORF">AACH10_15960</name>
</gene>
<dbReference type="InterPro" id="IPR058625">
    <property type="entry name" value="MdtA-like_BSH"/>
</dbReference>
<feature type="domain" description="CzcB-like C-terminal circularly permuted SH3-like" evidence="5">
    <location>
        <begin position="299"/>
        <end position="354"/>
    </location>
</feature>
<keyword evidence="2" id="KW-0732">Signal</keyword>
<keyword evidence="7" id="KW-1185">Reference proteome</keyword>
<dbReference type="Proteomes" id="UP001365405">
    <property type="component" value="Unassembled WGS sequence"/>
</dbReference>
<evidence type="ECO:0000256" key="1">
    <source>
        <dbReference type="ARBA" id="ARBA00009477"/>
    </source>
</evidence>
<feature type="chain" id="PRO_5046120405" evidence="2">
    <location>
        <begin position="32"/>
        <end position="373"/>
    </location>
</feature>
<feature type="signal peptide" evidence="2">
    <location>
        <begin position="1"/>
        <end position="31"/>
    </location>
</feature>
<evidence type="ECO:0000313" key="7">
    <source>
        <dbReference type="Proteomes" id="UP001365405"/>
    </source>
</evidence>
<accession>A0ABU9CIS4</accession>
<dbReference type="Gene3D" id="2.40.420.20">
    <property type="match status" value="1"/>
</dbReference>
<organism evidence="6 7">
    <name type="scientific">Pseudaquabacterium inlustre</name>
    <dbReference type="NCBI Taxonomy" id="2984192"/>
    <lineage>
        <taxon>Bacteria</taxon>
        <taxon>Pseudomonadati</taxon>
        <taxon>Pseudomonadota</taxon>
        <taxon>Betaproteobacteria</taxon>
        <taxon>Burkholderiales</taxon>
        <taxon>Sphaerotilaceae</taxon>
        <taxon>Pseudaquabacterium</taxon>
    </lineage>
</organism>
<dbReference type="Gene3D" id="2.40.50.100">
    <property type="match status" value="1"/>
</dbReference>
<dbReference type="PANTHER" id="PTHR30469">
    <property type="entry name" value="MULTIDRUG RESISTANCE PROTEIN MDTA"/>
    <property type="match status" value="1"/>
</dbReference>
<comment type="similarity">
    <text evidence="1">Belongs to the membrane fusion protein (MFP) (TC 8.A.1) family.</text>
</comment>
<dbReference type="PANTHER" id="PTHR30469:SF38">
    <property type="entry name" value="HLYD FAMILY SECRETION PROTEIN"/>
    <property type="match status" value="1"/>
</dbReference>